<sequence length="390" mass="44233">MESMKIDKNSQSANTCYRRDYINFFQGINNQTRDTFFFSYIIQFILVAIMYHMIGKGKYWKVLFYSSVAGLLGSITENSTVAYICQISQHDIHGRVIPFLIGELFWIISEYSVPILNLIKIEAFSRKKAYKIIKTALIINFIPFAIARIYDGYDRMMKGYLNTKMSRICHGVAFGAVAVSDMICTIYIISFVNRKYNRGSINNSGIASHMKSSSYTILIAVDIVGFTLSVLYIISTLFPKLDFCTSITVTLHCFKSVFILILATDALVFKYGVQDSNSSNNSSSNINSRGAYSDYYSNNNSNPHSNNNNQGKNSFAVDVINTDYKKNSRNTLINSSAFYSSVEKAHCNNNYKEFNNFNYSVGSINKPIIKKYTKISSYPTYENDSVSPFN</sequence>
<keyword evidence="1" id="KW-0812">Transmembrane</keyword>
<feature type="transmembrane region" description="Helical" evidence="1">
    <location>
        <begin position="131"/>
        <end position="150"/>
    </location>
</feature>
<comment type="caution">
    <text evidence="2">The sequence shown here is derived from an EMBL/GenBank/DDBJ whole genome shotgun (WGS) entry which is preliminary data.</text>
</comment>
<feature type="transmembrane region" description="Helical" evidence="1">
    <location>
        <begin position="213"/>
        <end position="234"/>
    </location>
</feature>
<gene>
    <name evidence="2" type="ORF">LY90DRAFT_706683</name>
</gene>
<dbReference type="OrthoDB" id="2143908at2759"/>
<dbReference type="AlphaFoldDB" id="A0A1Y2AP77"/>
<feature type="transmembrane region" description="Helical" evidence="1">
    <location>
        <begin position="96"/>
        <end position="119"/>
    </location>
</feature>
<evidence type="ECO:0000256" key="1">
    <source>
        <dbReference type="SAM" id="Phobius"/>
    </source>
</evidence>
<reference evidence="2 3" key="1">
    <citation type="submission" date="2016-08" db="EMBL/GenBank/DDBJ databases">
        <title>A Parts List for Fungal Cellulosomes Revealed by Comparative Genomics.</title>
        <authorList>
            <consortium name="DOE Joint Genome Institute"/>
            <person name="Haitjema C.H."/>
            <person name="Gilmore S.P."/>
            <person name="Henske J.K."/>
            <person name="Solomon K.V."/>
            <person name="De Groot R."/>
            <person name="Kuo A."/>
            <person name="Mondo S.J."/>
            <person name="Salamov A.A."/>
            <person name="Labutti K."/>
            <person name="Zhao Z."/>
            <person name="Chiniquy J."/>
            <person name="Barry K."/>
            <person name="Brewer H.M."/>
            <person name="Purvine S.O."/>
            <person name="Wright A.T."/>
            <person name="Boxma B."/>
            <person name="Van Alen T."/>
            <person name="Hackstein J.H."/>
            <person name="Baker S.E."/>
            <person name="Grigoriev I.V."/>
            <person name="O'Malley M.A."/>
        </authorList>
    </citation>
    <scope>NUCLEOTIDE SEQUENCE [LARGE SCALE GENOMIC DNA]</scope>
    <source>
        <strain evidence="2 3">G1</strain>
    </source>
</reference>
<feature type="transmembrane region" description="Helical" evidence="1">
    <location>
        <begin position="246"/>
        <end position="269"/>
    </location>
</feature>
<name>A0A1Y2AP77_9FUNG</name>
<proteinExistence type="predicted"/>
<keyword evidence="1" id="KW-0472">Membrane</keyword>
<evidence type="ECO:0000313" key="2">
    <source>
        <dbReference type="EMBL" id="ORY24100.1"/>
    </source>
</evidence>
<keyword evidence="1" id="KW-1133">Transmembrane helix</keyword>
<evidence type="ECO:0000313" key="3">
    <source>
        <dbReference type="Proteomes" id="UP000193920"/>
    </source>
</evidence>
<feature type="transmembrane region" description="Helical" evidence="1">
    <location>
        <begin position="170"/>
        <end position="192"/>
    </location>
</feature>
<keyword evidence="3" id="KW-1185">Reference proteome</keyword>
<feature type="transmembrane region" description="Helical" evidence="1">
    <location>
        <begin position="37"/>
        <end position="55"/>
    </location>
</feature>
<protein>
    <submittedName>
        <fullName evidence="2">Uncharacterized protein</fullName>
    </submittedName>
</protein>
<dbReference type="Proteomes" id="UP000193920">
    <property type="component" value="Unassembled WGS sequence"/>
</dbReference>
<dbReference type="EMBL" id="MCOG01000226">
    <property type="protein sequence ID" value="ORY24100.1"/>
    <property type="molecule type" value="Genomic_DNA"/>
</dbReference>
<organism evidence="2 3">
    <name type="scientific">Neocallimastix californiae</name>
    <dbReference type="NCBI Taxonomy" id="1754190"/>
    <lineage>
        <taxon>Eukaryota</taxon>
        <taxon>Fungi</taxon>
        <taxon>Fungi incertae sedis</taxon>
        <taxon>Chytridiomycota</taxon>
        <taxon>Chytridiomycota incertae sedis</taxon>
        <taxon>Neocallimastigomycetes</taxon>
        <taxon>Neocallimastigales</taxon>
        <taxon>Neocallimastigaceae</taxon>
        <taxon>Neocallimastix</taxon>
    </lineage>
</organism>
<accession>A0A1Y2AP77</accession>